<dbReference type="RefSeq" id="XP_014692380.1">
    <property type="nucleotide sequence ID" value="XM_014836894.3"/>
</dbReference>
<evidence type="ECO:0000259" key="15">
    <source>
        <dbReference type="PROSITE" id="PS50835"/>
    </source>
</evidence>
<dbReference type="FunFam" id="2.60.40.10:FF:000651">
    <property type="entry name" value="Fc receptor like 1"/>
    <property type="match status" value="1"/>
</dbReference>
<reference evidence="16" key="3">
    <citation type="submission" date="2025-09" db="UniProtKB">
        <authorList>
            <consortium name="Ensembl"/>
        </authorList>
    </citation>
    <scope>IDENTIFICATION</scope>
</reference>
<keyword evidence="3 13" id="KW-0812">Transmembrane</keyword>
<dbReference type="GO" id="GO:0015026">
    <property type="term" value="F:coreceptor activity"/>
    <property type="evidence" value="ECO:0007669"/>
    <property type="project" value="Ensembl"/>
</dbReference>
<evidence type="ECO:0000256" key="10">
    <source>
        <dbReference type="ARBA" id="ARBA00023180"/>
    </source>
</evidence>
<dbReference type="KEGG" id="eai:106828434"/>
<dbReference type="InterPro" id="IPR050488">
    <property type="entry name" value="Ig_Fc_receptor"/>
</dbReference>
<dbReference type="SMART" id="SM00409">
    <property type="entry name" value="IG"/>
    <property type="match status" value="3"/>
</dbReference>
<feature type="domain" description="Ig-like" evidence="15">
    <location>
        <begin position="110"/>
        <end position="201"/>
    </location>
</feature>
<dbReference type="GO" id="GO:0006955">
    <property type="term" value="P:immune response"/>
    <property type="evidence" value="ECO:0007669"/>
    <property type="project" value="TreeGrafter"/>
</dbReference>
<evidence type="ECO:0000256" key="7">
    <source>
        <dbReference type="ARBA" id="ARBA00023136"/>
    </source>
</evidence>
<dbReference type="PANTHER" id="PTHR11481">
    <property type="entry name" value="IMMUNOGLOBULIN FC RECEPTOR"/>
    <property type="match status" value="1"/>
</dbReference>
<accession>A0A9L0INV9</accession>
<dbReference type="InterPro" id="IPR013783">
    <property type="entry name" value="Ig-like_fold"/>
</dbReference>
<dbReference type="Pfam" id="PF13927">
    <property type="entry name" value="Ig_3"/>
    <property type="match status" value="1"/>
</dbReference>
<evidence type="ECO:0000313" key="17">
    <source>
        <dbReference type="Proteomes" id="UP000694387"/>
    </source>
</evidence>
<dbReference type="Pfam" id="PF13895">
    <property type="entry name" value="Ig_2"/>
    <property type="match status" value="1"/>
</dbReference>
<feature type="domain" description="Ig-like" evidence="15">
    <location>
        <begin position="16"/>
        <end position="87"/>
    </location>
</feature>
<evidence type="ECO:0000256" key="9">
    <source>
        <dbReference type="ARBA" id="ARBA00023170"/>
    </source>
</evidence>
<dbReference type="GeneTree" id="ENSGT01050000244808"/>
<evidence type="ECO:0000256" key="3">
    <source>
        <dbReference type="ARBA" id="ARBA00022692"/>
    </source>
</evidence>
<dbReference type="PANTHER" id="PTHR11481:SF117">
    <property type="entry name" value="FC RECEPTOR-LIKE PROTEIN 1"/>
    <property type="match status" value="1"/>
</dbReference>
<dbReference type="FunFam" id="2.60.40.10:FF:000592">
    <property type="entry name" value="Fc receptor like 1"/>
    <property type="match status" value="1"/>
</dbReference>
<organism evidence="16 17">
    <name type="scientific">Equus asinus</name>
    <name type="common">Donkey</name>
    <name type="synonym">Equus africanus asinus</name>
    <dbReference type="NCBI Taxonomy" id="9793"/>
    <lineage>
        <taxon>Eukaryota</taxon>
        <taxon>Metazoa</taxon>
        <taxon>Chordata</taxon>
        <taxon>Craniata</taxon>
        <taxon>Vertebrata</taxon>
        <taxon>Euteleostomi</taxon>
        <taxon>Mammalia</taxon>
        <taxon>Eutheria</taxon>
        <taxon>Laurasiatheria</taxon>
        <taxon>Perissodactyla</taxon>
        <taxon>Equidae</taxon>
        <taxon>Equus</taxon>
    </lineage>
</organism>
<evidence type="ECO:0000256" key="12">
    <source>
        <dbReference type="SAM" id="MobiDB-lite"/>
    </source>
</evidence>
<dbReference type="GO" id="GO:0042113">
    <property type="term" value="P:B cell activation"/>
    <property type="evidence" value="ECO:0007669"/>
    <property type="project" value="Ensembl"/>
</dbReference>
<evidence type="ECO:0000256" key="8">
    <source>
        <dbReference type="ARBA" id="ARBA00023157"/>
    </source>
</evidence>
<reference evidence="16" key="2">
    <citation type="submission" date="2025-08" db="UniProtKB">
        <authorList>
            <consortium name="Ensembl"/>
        </authorList>
    </citation>
    <scope>IDENTIFICATION</scope>
</reference>
<evidence type="ECO:0000256" key="6">
    <source>
        <dbReference type="ARBA" id="ARBA00022989"/>
    </source>
</evidence>
<dbReference type="InterPro" id="IPR007110">
    <property type="entry name" value="Ig-like_dom"/>
</dbReference>
<dbReference type="CTD" id="115350"/>
<comment type="subcellular location">
    <subcellularLocation>
        <location evidence="1">Cell membrane</location>
        <topology evidence="1">Single-pass type I membrane protein</topology>
    </subcellularLocation>
</comment>
<evidence type="ECO:0000313" key="16">
    <source>
        <dbReference type="Ensembl" id="ENSEASP00005039466.1"/>
    </source>
</evidence>
<feature type="domain" description="Ig-like" evidence="15">
    <location>
        <begin position="209"/>
        <end position="296"/>
    </location>
</feature>
<dbReference type="Ensembl" id="ENSEAST00005067379.1">
    <property type="protein sequence ID" value="ENSEASP00005039466.1"/>
    <property type="gene ID" value="ENSEASG00005003501.2"/>
</dbReference>
<keyword evidence="5" id="KW-0677">Repeat</keyword>
<dbReference type="GO" id="GO:0007166">
    <property type="term" value="P:cell surface receptor signaling pathway"/>
    <property type="evidence" value="ECO:0007669"/>
    <property type="project" value="TreeGrafter"/>
</dbReference>
<feature type="chain" id="PRO_5040155402" evidence="14">
    <location>
        <begin position="17"/>
        <end position="430"/>
    </location>
</feature>
<feature type="transmembrane region" description="Helical" evidence="13">
    <location>
        <begin position="305"/>
        <end position="331"/>
    </location>
</feature>
<dbReference type="Gene3D" id="2.60.40.10">
    <property type="entry name" value="Immunoglobulins"/>
    <property type="match status" value="3"/>
</dbReference>
<dbReference type="Proteomes" id="UP000694387">
    <property type="component" value="Chromosome 25"/>
</dbReference>
<evidence type="ECO:0000256" key="2">
    <source>
        <dbReference type="ARBA" id="ARBA00022475"/>
    </source>
</evidence>
<evidence type="ECO:0000256" key="13">
    <source>
        <dbReference type="SAM" id="Phobius"/>
    </source>
</evidence>
<evidence type="ECO:0000256" key="1">
    <source>
        <dbReference type="ARBA" id="ARBA00004251"/>
    </source>
</evidence>
<feature type="region of interest" description="Disordered" evidence="12">
    <location>
        <begin position="339"/>
        <end position="366"/>
    </location>
</feature>
<keyword evidence="6 13" id="KW-1133">Transmembrane helix</keyword>
<dbReference type="InterPro" id="IPR003599">
    <property type="entry name" value="Ig_sub"/>
</dbReference>
<feature type="compositionally biased region" description="Polar residues" evidence="12">
    <location>
        <begin position="353"/>
        <end position="363"/>
    </location>
</feature>
<keyword evidence="4 14" id="KW-0732">Signal</keyword>
<proteinExistence type="predicted"/>
<dbReference type="GO" id="GO:0009897">
    <property type="term" value="C:external side of plasma membrane"/>
    <property type="evidence" value="ECO:0007669"/>
    <property type="project" value="TreeGrafter"/>
</dbReference>
<gene>
    <name evidence="16" type="primary">FCRL1</name>
</gene>
<sequence>MLLRLLLLICAPLCEPNVVFLTASPSQPIEGTSMTLTCNIQHTRQKSNFQFQFCFFKDGRVLGKGWNSSPDFQIATIWRENSGSYWCGAKTVPFIETWSRRIQIQVQRVPVSNVSLETQPPGGLVMEGEKLVLVCLVAGGTGDITFFWYKGALGLNLETKTQRSLMAKFEIPTVRESDAEQYYCAADNGYGPSLSGLVSITVRIPVSRPVLTLRAPGAEAVVVDVVELHCEAQRGSPPILYKFYHEDVTLGNSLAPSGGGVSFNFSLTAEYSGNYYCEANNGLGAQRSELVPLNITVPTRDRKELLTSGVIEVLLGILGLGTMALLFCCWLKRKIGRRAARDPPRSPPSPVPQQSTYLNSPDPEQQHPVYENVNVVRGDEVYSLVYHMQQELQPAAVGPPRTHIEDKDSSAIYSWLKKASITDLDYEDAM</sequence>
<dbReference type="SUPFAM" id="SSF48726">
    <property type="entry name" value="Immunoglobulin"/>
    <property type="match status" value="3"/>
</dbReference>
<feature type="signal peptide" evidence="14">
    <location>
        <begin position="1"/>
        <end position="16"/>
    </location>
</feature>
<name>A0A9L0INV9_EQUAS</name>
<evidence type="ECO:0000256" key="4">
    <source>
        <dbReference type="ARBA" id="ARBA00022729"/>
    </source>
</evidence>
<protein>
    <submittedName>
        <fullName evidence="16">Fc receptor like 1</fullName>
    </submittedName>
</protein>
<evidence type="ECO:0000256" key="14">
    <source>
        <dbReference type="SAM" id="SignalP"/>
    </source>
</evidence>
<dbReference type="PROSITE" id="PS50835">
    <property type="entry name" value="IG_LIKE"/>
    <property type="match status" value="3"/>
</dbReference>
<keyword evidence="9" id="KW-0675">Receptor</keyword>
<dbReference type="GO" id="GO:0004888">
    <property type="term" value="F:transmembrane signaling receptor activity"/>
    <property type="evidence" value="ECO:0007669"/>
    <property type="project" value="TreeGrafter"/>
</dbReference>
<dbReference type="InterPro" id="IPR036179">
    <property type="entry name" value="Ig-like_dom_sf"/>
</dbReference>
<dbReference type="GeneID" id="106828434"/>
<dbReference type="FunFam" id="2.60.40.10:FF:000357">
    <property type="entry name" value="Fc receptor like 1"/>
    <property type="match status" value="1"/>
</dbReference>
<dbReference type="OrthoDB" id="10039395at2759"/>
<evidence type="ECO:0000256" key="5">
    <source>
        <dbReference type="ARBA" id="ARBA00022737"/>
    </source>
</evidence>
<dbReference type="AlphaFoldDB" id="A0A9L0INV9"/>
<keyword evidence="17" id="KW-1185">Reference proteome</keyword>
<keyword evidence="10" id="KW-0325">Glycoprotein</keyword>
<keyword evidence="8" id="KW-1015">Disulfide bond</keyword>
<keyword evidence="11" id="KW-0393">Immunoglobulin domain</keyword>
<keyword evidence="7 13" id="KW-0472">Membrane</keyword>
<keyword evidence="2" id="KW-1003">Cell membrane</keyword>
<reference evidence="16 17" key="1">
    <citation type="journal article" date="2020" name="Nat. Commun.">
        <title>Donkey genomes provide new insights into domestication and selection for coat color.</title>
        <authorList>
            <person name="Wang"/>
            <person name="C."/>
            <person name="Li"/>
            <person name="H."/>
            <person name="Guo"/>
            <person name="Y."/>
            <person name="Huang"/>
            <person name="J."/>
            <person name="Sun"/>
            <person name="Y."/>
            <person name="Min"/>
            <person name="J."/>
            <person name="Wang"/>
            <person name="J."/>
            <person name="Fang"/>
            <person name="X."/>
            <person name="Zhao"/>
            <person name="Z."/>
            <person name="Wang"/>
            <person name="S."/>
            <person name="Zhang"/>
            <person name="Y."/>
            <person name="Liu"/>
            <person name="Q."/>
            <person name="Jiang"/>
            <person name="Q."/>
            <person name="Wang"/>
            <person name="X."/>
            <person name="Guo"/>
            <person name="Y."/>
            <person name="Yang"/>
            <person name="C."/>
            <person name="Wang"/>
            <person name="Y."/>
            <person name="Tian"/>
            <person name="F."/>
            <person name="Zhuang"/>
            <person name="G."/>
            <person name="Fan"/>
            <person name="Y."/>
            <person name="Gao"/>
            <person name="Q."/>
            <person name="Li"/>
            <person name="Y."/>
            <person name="Ju"/>
            <person name="Z."/>
            <person name="Li"/>
            <person name="J."/>
            <person name="Li"/>
            <person name="R."/>
            <person name="Hou"/>
            <person name="M."/>
            <person name="Yang"/>
            <person name="G."/>
            <person name="Liu"/>
            <person name="G."/>
            <person name="Liu"/>
            <person name="W."/>
            <person name="Guo"/>
            <person name="J."/>
            <person name="Pan"/>
            <person name="S."/>
            <person name="Fan"/>
            <person name="G."/>
            <person name="Zhang"/>
            <person name="W."/>
            <person name="Zhang"/>
            <person name="R."/>
            <person name="Yu"/>
            <person name="J."/>
            <person name="Zhang"/>
            <person name="X."/>
            <person name="Yin"/>
            <person name="Q."/>
            <person name="Ji"/>
            <person name="C."/>
            <person name="Jin"/>
            <person name="Y."/>
            <person name="Yue"/>
            <person name="G."/>
            <person name="Liu"/>
            <person name="M."/>
            <person name="Xu"/>
            <person name="J."/>
            <person name="Liu"/>
            <person name="S."/>
            <person name="Jordana"/>
            <person name="J."/>
            <person name="Noce"/>
            <person name="A."/>
            <person name="Amills"/>
            <person name="M."/>
            <person name="Wu"/>
            <person name="D.D."/>
            <person name="Li"/>
            <person name="S."/>
            <person name="Zhou"/>
            <person name="X. and Zhong"/>
            <person name="J."/>
        </authorList>
    </citation>
    <scope>NUCLEOTIDE SEQUENCE [LARGE SCALE GENOMIC DNA]</scope>
</reference>
<evidence type="ECO:0000256" key="11">
    <source>
        <dbReference type="ARBA" id="ARBA00023319"/>
    </source>
</evidence>